<organism evidence="2 3">
    <name type="scientific">Thalassotalea agarivorans</name>
    <name type="common">Thalassomonas agarivorans</name>
    <dbReference type="NCBI Taxonomy" id="349064"/>
    <lineage>
        <taxon>Bacteria</taxon>
        <taxon>Pseudomonadati</taxon>
        <taxon>Pseudomonadota</taxon>
        <taxon>Gammaproteobacteria</taxon>
        <taxon>Alteromonadales</taxon>
        <taxon>Colwelliaceae</taxon>
        <taxon>Thalassotalea</taxon>
    </lineage>
</organism>
<evidence type="ECO:0008006" key="4">
    <source>
        <dbReference type="Google" id="ProtNLM"/>
    </source>
</evidence>
<evidence type="ECO:0000313" key="2">
    <source>
        <dbReference type="EMBL" id="SET68921.1"/>
    </source>
</evidence>
<evidence type="ECO:0000256" key="1">
    <source>
        <dbReference type="SAM" id="SignalP"/>
    </source>
</evidence>
<keyword evidence="3" id="KW-1185">Reference proteome</keyword>
<keyword evidence="1" id="KW-0732">Signal</keyword>
<accession>A0A1I0GDI2</accession>
<name>A0A1I0GDI2_THASX</name>
<dbReference type="AlphaFoldDB" id="A0A1I0GDI2"/>
<dbReference type="EMBL" id="FOHK01000011">
    <property type="protein sequence ID" value="SET68921.1"/>
    <property type="molecule type" value="Genomic_DNA"/>
</dbReference>
<feature type="signal peptide" evidence="1">
    <location>
        <begin position="1"/>
        <end position="18"/>
    </location>
</feature>
<dbReference type="Proteomes" id="UP000199308">
    <property type="component" value="Unassembled WGS sequence"/>
</dbReference>
<reference evidence="2 3" key="1">
    <citation type="submission" date="2016-10" db="EMBL/GenBank/DDBJ databases">
        <authorList>
            <person name="de Groot N.N."/>
        </authorList>
    </citation>
    <scope>NUCLEOTIDE SEQUENCE [LARGE SCALE GENOMIC DNA]</scope>
    <source>
        <strain evidence="2 3">DSM 19706</strain>
    </source>
</reference>
<evidence type="ECO:0000313" key="3">
    <source>
        <dbReference type="Proteomes" id="UP000199308"/>
    </source>
</evidence>
<protein>
    <recommendedName>
        <fullName evidence="4">DUF3828 domain-containing protein</fullName>
    </recommendedName>
</protein>
<gene>
    <name evidence="2" type="ORF">SAMN05660429_02421</name>
</gene>
<feature type="chain" id="PRO_5011565898" description="DUF3828 domain-containing protein" evidence="1">
    <location>
        <begin position="19"/>
        <end position="152"/>
    </location>
</feature>
<dbReference type="RefSeq" id="WP_093330794.1">
    <property type="nucleotide sequence ID" value="NZ_AP027363.1"/>
</dbReference>
<dbReference type="OrthoDB" id="6399921at2"/>
<proteinExistence type="predicted"/>
<sequence>MKHLIITILLFASVVAKADDSKEIDLLAKPILELFKKGDISNVGSKALANSSISDYISKADLVQTDSQFYGYLNVLGEFYSVELIHQQGIEGTFITRWYVLKYKRQPALISLEFYKAKDKWEVHSINLKLELDDYFEERSKIEIGKLGIKES</sequence>
<dbReference type="STRING" id="349064.SAMN05660429_02421"/>